<name>A0A0F9DVF3_9ZZZZ</name>
<evidence type="ECO:0000313" key="1">
    <source>
        <dbReference type="EMBL" id="KKL15833.1"/>
    </source>
</evidence>
<feature type="non-terminal residue" evidence="1">
    <location>
        <position position="92"/>
    </location>
</feature>
<evidence type="ECO:0008006" key="2">
    <source>
        <dbReference type="Google" id="ProtNLM"/>
    </source>
</evidence>
<sequence length="92" mass="10634">MKKINIEYISFLNQSGYGMAAQDYLLALNKTNNYNIKLKIFGHKPARPAVSDEKYEIFSGMMQKKEDTDAIVIYHCIPTIQKRFKTNKRSLG</sequence>
<dbReference type="EMBL" id="LAZR01039911">
    <property type="protein sequence ID" value="KKL15833.1"/>
    <property type="molecule type" value="Genomic_DNA"/>
</dbReference>
<accession>A0A0F9DVF3</accession>
<protein>
    <recommendedName>
        <fullName evidence="2">Glycosyltransferase subfamily 4-like N-terminal domain-containing protein</fullName>
    </recommendedName>
</protein>
<proteinExistence type="predicted"/>
<gene>
    <name evidence="1" type="ORF">LCGC14_2501630</name>
</gene>
<dbReference type="AlphaFoldDB" id="A0A0F9DVF3"/>
<reference evidence="1" key="1">
    <citation type="journal article" date="2015" name="Nature">
        <title>Complex archaea that bridge the gap between prokaryotes and eukaryotes.</title>
        <authorList>
            <person name="Spang A."/>
            <person name="Saw J.H."/>
            <person name="Jorgensen S.L."/>
            <person name="Zaremba-Niedzwiedzka K."/>
            <person name="Martijn J."/>
            <person name="Lind A.E."/>
            <person name="van Eijk R."/>
            <person name="Schleper C."/>
            <person name="Guy L."/>
            <person name="Ettema T.J."/>
        </authorList>
    </citation>
    <scope>NUCLEOTIDE SEQUENCE</scope>
</reference>
<comment type="caution">
    <text evidence="1">The sequence shown here is derived from an EMBL/GenBank/DDBJ whole genome shotgun (WGS) entry which is preliminary data.</text>
</comment>
<organism evidence="1">
    <name type="scientific">marine sediment metagenome</name>
    <dbReference type="NCBI Taxonomy" id="412755"/>
    <lineage>
        <taxon>unclassified sequences</taxon>
        <taxon>metagenomes</taxon>
        <taxon>ecological metagenomes</taxon>
    </lineage>
</organism>